<proteinExistence type="predicted"/>
<gene>
    <name evidence="1" type="ORF">HMPREF9447_00663</name>
</gene>
<dbReference type="RefSeq" id="WP_009128034.1">
    <property type="nucleotide sequence ID" value="NZ_JH992940.1"/>
</dbReference>
<evidence type="ECO:0000313" key="2">
    <source>
        <dbReference type="Proteomes" id="UP000009872"/>
    </source>
</evidence>
<evidence type="ECO:0000313" key="1">
    <source>
        <dbReference type="EMBL" id="EKU92213.1"/>
    </source>
</evidence>
<dbReference type="EMBL" id="ADLF01000002">
    <property type="protein sequence ID" value="EKU92213.1"/>
    <property type="molecule type" value="Genomic_DNA"/>
</dbReference>
<dbReference type="PATRIC" id="fig|742727.4.peg.668"/>
<sequence>MSKKEIKEKYHGMFGVFTHDMYKSNDEDYANGFLGAFEDYGKALKFANEKGKDTAIHWI</sequence>
<dbReference type="OrthoDB" id="9962530at2"/>
<dbReference type="HOGENOM" id="CLU_2950676_0_0_10"/>
<organism evidence="1 2">
    <name type="scientific">Bacteroides oleiciplenus YIT 12058</name>
    <dbReference type="NCBI Taxonomy" id="742727"/>
    <lineage>
        <taxon>Bacteria</taxon>
        <taxon>Pseudomonadati</taxon>
        <taxon>Bacteroidota</taxon>
        <taxon>Bacteroidia</taxon>
        <taxon>Bacteroidales</taxon>
        <taxon>Bacteroidaceae</taxon>
        <taxon>Bacteroides</taxon>
    </lineage>
</organism>
<reference evidence="1 2" key="1">
    <citation type="submission" date="2012-09" db="EMBL/GenBank/DDBJ databases">
        <title>The Genome Sequence of Bacteroides oleiciplenus YIT 12058.</title>
        <authorList>
            <consortium name="The Broad Institute Genome Sequencing Platform"/>
            <person name="Earl A."/>
            <person name="Ward D."/>
            <person name="Feldgarden M."/>
            <person name="Gevers D."/>
            <person name="Morotomi M."/>
            <person name="Walker B."/>
            <person name="Young S.K."/>
            <person name="Zeng Q."/>
            <person name="Gargeya S."/>
            <person name="Fitzgerald M."/>
            <person name="Haas B."/>
            <person name="Abouelleil A."/>
            <person name="Alvarado L."/>
            <person name="Arachchi H.M."/>
            <person name="Berlin A.M."/>
            <person name="Chapman S.B."/>
            <person name="Goldberg J."/>
            <person name="Griggs A."/>
            <person name="Gujja S."/>
            <person name="Hansen M."/>
            <person name="Howarth C."/>
            <person name="Imamovic A."/>
            <person name="Larimer J."/>
            <person name="McCowen C."/>
            <person name="Montmayeur A."/>
            <person name="Murphy C."/>
            <person name="Neiman D."/>
            <person name="Pearson M."/>
            <person name="Priest M."/>
            <person name="Roberts A."/>
            <person name="Saif S."/>
            <person name="Shea T."/>
            <person name="Sisk P."/>
            <person name="Sykes S."/>
            <person name="Wortman J."/>
            <person name="Nusbaum C."/>
            <person name="Birren B."/>
        </authorList>
    </citation>
    <scope>NUCLEOTIDE SEQUENCE [LARGE SCALE GENOMIC DNA]</scope>
    <source>
        <strain evidence="1 2">YIT 12058</strain>
    </source>
</reference>
<protein>
    <submittedName>
        <fullName evidence="1">Uncharacterized protein</fullName>
    </submittedName>
</protein>
<dbReference type="Proteomes" id="UP000009872">
    <property type="component" value="Unassembled WGS sequence"/>
</dbReference>
<name>K9E6C9_9BACE</name>
<dbReference type="STRING" id="742727.HMPREF9447_00663"/>
<keyword evidence="2" id="KW-1185">Reference proteome</keyword>
<comment type="caution">
    <text evidence="1">The sequence shown here is derived from an EMBL/GenBank/DDBJ whole genome shotgun (WGS) entry which is preliminary data.</text>
</comment>
<dbReference type="AlphaFoldDB" id="K9E6C9"/>
<accession>K9E6C9</accession>